<proteinExistence type="predicted"/>
<accession>A0ABV0B3X3</accession>
<feature type="region of interest" description="Disordered" evidence="4">
    <location>
        <begin position="19"/>
        <end position="40"/>
    </location>
</feature>
<evidence type="ECO:0000256" key="2">
    <source>
        <dbReference type="ARBA" id="ARBA00023136"/>
    </source>
</evidence>
<dbReference type="InterPro" id="IPR036942">
    <property type="entry name" value="Beta-barrel_TonB_sf"/>
</dbReference>
<keyword evidence="2" id="KW-0472">Membrane</keyword>
<dbReference type="PANTHER" id="PTHR47234">
    <property type="match status" value="1"/>
</dbReference>
<dbReference type="PANTHER" id="PTHR47234:SF1">
    <property type="entry name" value="TONB-DEPENDENT RECEPTOR"/>
    <property type="match status" value="1"/>
</dbReference>
<keyword evidence="5" id="KW-0732">Signal</keyword>
<dbReference type="Proteomes" id="UP001427805">
    <property type="component" value="Unassembled WGS sequence"/>
</dbReference>
<keyword evidence="7" id="KW-1185">Reference proteome</keyword>
<protein>
    <recommendedName>
        <fullName evidence="8">TonB-dependent receptor</fullName>
    </recommendedName>
</protein>
<keyword evidence="3" id="KW-0998">Cell outer membrane</keyword>
<evidence type="ECO:0008006" key="8">
    <source>
        <dbReference type="Google" id="ProtNLM"/>
    </source>
</evidence>
<evidence type="ECO:0000313" key="6">
    <source>
        <dbReference type="EMBL" id="MEN3746273.1"/>
    </source>
</evidence>
<gene>
    <name evidence="6" type="ORF">TPR58_03770</name>
</gene>
<evidence type="ECO:0000256" key="4">
    <source>
        <dbReference type="SAM" id="MobiDB-lite"/>
    </source>
</evidence>
<reference evidence="6 7" key="1">
    <citation type="submission" date="2024-05" db="EMBL/GenBank/DDBJ databases">
        <title>Sphingomonas sp. HF-S3 16S ribosomal RNA gene Genome sequencing and assembly.</title>
        <authorList>
            <person name="Lee H."/>
        </authorList>
    </citation>
    <scope>NUCLEOTIDE SEQUENCE [LARGE SCALE GENOMIC DNA]</scope>
    <source>
        <strain evidence="6 7">HF-S3</strain>
    </source>
</reference>
<evidence type="ECO:0000256" key="3">
    <source>
        <dbReference type="ARBA" id="ARBA00023237"/>
    </source>
</evidence>
<evidence type="ECO:0000313" key="7">
    <source>
        <dbReference type="Proteomes" id="UP001427805"/>
    </source>
</evidence>
<feature type="chain" id="PRO_5045453091" description="TonB-dependent receptor" evidence="5">
    <location>
        <begin position="19"/>
        <end position="838"/>
    </location>
</feature>
<evidence type="ECO:0000256" key="5">
    <source>
        <dbReference type="SAM" id="SignalP"/>
    </source>
</evidence>
<comment type="subcellular location">
    <subcellularLocation>
        <location evidence="1">Cell outer membrane</location>
    </subcellularLocation>
</comment>
<dbReference type="SUPFAM" id="SSF56935">
    <property type="entry name" value="Porins"/>
    <property type="match status" value="1"/>
</dbReference>
<dbReference type="RefSeq" id="WP_346245279.1">
    <property type="nucleotide sequence ID" value="NZ_JBDIZK010000002.1"/>
</dbReference>
<organism evidence="6 7">
    <name type="scientific">Sphingomonas rustica</name>
    <dbReference type="NCBI Taxonomy" id="3103142"/>
    <lineage>
        <taxon>Bacteria</taxon>
        <taxon>Pseudomonadati</taxon>
        <taxon>Pseudomonadota</taxon>
        <taxon>Alphaproteobacteria</taxon>
        <taxon>Sphingomonadales</taxon>
        <taxon>Sphingomonadaceae</taxon>
        <taxon>Sphingomonas</taxon>
    </lineage>
</organism>
<evidence type="ECO:0000256" key="1">
    <source>
        <dbReference type="ARBA" id="ARBA00004442"/>
    </source>
</evidence>
<comment type="caution">
    <text evidence="6">The sequence shown here is derived from an EMBL/GenBank/DDBJ whole genome shotgun (WGS) entry which is preliminary data.</text>
</comment>
<name>A0ABV0B3X3_9SPHN</name>
<feature type="signal peptide" evidence="5">
    <location>
        <begin position="1"/>
        <end position="18"/>
    </location>
</feature>
<dbReference type="Gene3D" id="2.40.170.20">
    <property type="entry name" value="TonB-dependent receptor, beta-barrel domain"/>
    <property type="match status" value="1"/>
</dbReference>
<dbReference type="EMBL" id="JBDIZK010000002">
    <property type="protein sequence ID" value="MEN3746273.1"/>
    <property type="molecule type" value="Genomic_DNA"/>
</dbReference>
<sequence length="838" mass="88673">MSASAVCLLVCLAAPAAAQQAPGPDPVAPDPSGDGQPHSDIVVIGQRGSAVTDLPPLAEFDAAAVAATGATTVPELLQAIRGSTQGADGAEPILLLNAQRVSGYSEIASLPPEAIEKVEVMPEQAALKFGFPPTRRLVNFITKARFRQVEVKASAGTATRGGTTMQKANIGLTRLNQGARLTLGLELRRVDALLQSDRTILPDPDVPFDAIGNITGVGGGEIDPALSAAAGQAVTIAPVPVAPADRDSLLAYAASGNRPRLFDPGPYRTLAPGTEAIKADMVIADRIGETLSGSISLSAGHSRDRSLGGPAGVRLLIPATNPYSPFGGPVVLNRYLIEAGALDQRQTVTDLNAGALLRGAIAGWRWDVTANFDQKRTAGVVERGVDVTAANAAIAAGADPFAPLTPELAPLLVDRIVQRTRTTGAKAVATNAPIRLPAGKVTVTATAEVSRDSAVSSLRGQFPSDLALARTRVEGGLAIDVPLTSRRENILSFIGDLSVNASLNVRHVGGFGSLDDSVFGLSWGPVTGVQVIAALRRSATAPDMAQQSTPITRVPNVPVFDFGTGRTEITTLITGGNPDLLAERRLVRSFTLSLKPFAKREWRINATYEATTIRDQTGTVQAITPRTEAILPDLFVRDAGGRLTSVVYQPINFDVEEVRTLNLTVNATGQFAKAPAAAGQPPRSSTYYGGIGPSLKFSDRLKLRPDTPELDLLAGDTVRGWGMPRFYGYAYGGINHRGMGLTFNAWYQAPNRILSDDPAGNLRFSSLFKLNLGAYVGLGQVLKDRKWARKLRLGLDIDNATDARQRVTDGNGLTPNRFQRDYLEPVGRTVTLSLRRLF</sequence>